<evidence type="ECO:0000259" key="2">
    <source>
        <dbReference type="Pfam" id="PF13827"/>
    </source>
</evidence>
<accession>A0ABY9PB47</accession>
<sequence>MHTPLRSLLLILSIGSAAACPPGTIPQQGIGWLGCAPVPGTGASQSPIHPAREIWEDRWGAIAVDDAPNSVGIGSASGLKRKSAAERAALKSCKEKGGTRCEVKLSYYSQCAVMVWGARGFTINGAATIEKAAEIGIEKCKGAEDPSCEVYFSDCSYPERVQ</sequence>
<dbReference type="Pfam" id="PF13827">
    <property type="entry name" value="DUF4189"/>
    <property type="match status" value="1"/>
</dbReference>
<keyword evidence="1" id="KW-0732">Signal</keyword>
<name>A0ABY9PB47_9GAMM</name>
<dbReference type="InterPro" id="IPR025240">
    <property type="entry name" value="DUF4189"/>
</dbReference>
<proteinExistence type="predicted"/>
<feature type="signal peptide" evidence="1">
    <location>
        <begin position="1"/>
        <end position="19"/>
    </location>
</feature>
<dbReference type="EMBL" id="CP133568">
    <property type="protein sequence ID" value="WMT03072.1"/>
    <property type="molecule type" value="Genomic_DNA"/>
</dbReference>
<protein>
    <submittedName>
        <fullName evidence="3">DUF4189 domain-containing protein</fullName>
    </submittedName>
</protein>
<reference evidence="3 4" key="1">
    <citation type="submission" date="2023-08" db="EMBL/GenBank/DDBJ databases">
        <title>The whole genome sequence of Lysobacter yananisis.</title>
        <authorList>
            <person name="Sun H."/>
        </authorList>
    </citation>
    <scope>NUCLEOTIDE SEQUENCE [LARGE SCALE GENOMIC DNA]</scope>
    <source>
        <strain evidence="3 4">SNNU513</strain>
    </source>
</reference>
<organism evidence="3 4">
    <name type="scientific">Lysobacter yananisis</name>
    <dbReference type="NCBI Taxonomy" id="1003114"/>
    <lineage>
        <taxon>Bacteria</taxon>
        <taxon>Pseudomonadati</taxon>
        <taxon>Pseudomonadota</taxon>
        <taxon>Gammaproteobacteria</taxon>
        <taxon>Lysobacterales</taxon>
        <taxon>Lysobacteraceae</taxon>
        <taxon>Lysobacter</taxon>
    </lineage>
</organism>
<dbReference type="RefSeq" id="WP_309151929.1">
    <property type="nucleotide sequence ID" value="NZ_CP133568.1"/>
</dbReference>
<evidence type="ECO:0000256" key="1">
    <source>
        <dbReference type="SAM" id="SignalP"/>
    </source>
</evidence>
<evidence type="ECO:0000313" key="3">
    <source>
        <dbReference type="EMBL" id="WMT03072.1"/>
    </source>
</evidence>
<feature type="chain" id="PRO_5047431244" evidence="1">
    <location>
        <begin position="20"/>
        <end position="162"/>
    </location>
</feature>
<feature type="domain" description="DUF4189" evidence="2">
    <location>
        <begin position="59"/>
        <end position="155"/>
    </location>
</feature>
<keyword evidence="4" id="KW-1185">Reference proteome</keyword>
<dbReference type="PROSITE" id="PS51257">
    <property type="entry name" value="PROKAR_LIPOPROTEIN"/>
    <property type="match status" value="1"/>
</dbReference>
<evidence type="ECO:0000313" key="4">
    <source>
        <dbReference type="Proteomes" id="UP001229313"/>
    </source>
</evidence>
<dbReference type="Proteomes" id="UP001229313">
    <property type="component" value="Chromosome"/>
</dbReference>
<gene>
    <name evidence="3" type="ORF">RDV84_24475</name>
</gene>